<evidence type="ECO:0000259" key="5">
    <source>
        <dbReference type="PROSITE" id="PS52019"/>
    </source>
</evidence>
<dbReference type="Pfam" id="PF07859">
    <property type="entry name" value="Abhydrolase_3"/>
    <property type="match status" value="1"/>
</dbReference>
<keyword evidence="7" id="KW-1185">Reference proteome</keyword>
<dbReference type="GeneID" id="87903913"/>
<dbReference type="InterPro" id="IPR013094">
    <property type="entry name" value="AB_hydrolase_3"/>
</dbReference>
<comment type="caution">
    <text evidence="2">Lacks conserved residue(s) required for the propagation of feature annotation.</text>
</comment>
<dbReference type="Pfam" id="PF08242">
    <property type="entry name" value="Methyltransf_12"/>
    <property type="match status" value="1"/>
</dbReference>
<accession>A0ABR0G7X6</accession>
<evidence type="ECO:0000256" key="2">
    <source>
        <dbReference type="PROSITE-ProRule" id="PRU01363"/>
    </source>
</evidence>
<dbReference type="Pfam" id="PF00550">
    <property type="entry name" value="PP-binding"/>
    <property type="match status" value="1"/>
</dbReference>
<evidence type="ECO:0000259" key="4">
    <source>
        <dbReference type="PROSITE" id="PS50075"/>
    </source>
</evidence>
<feature type="region of interest" description="C-terminal hotdog fold" evidence="2">
    <location>
        <begin position="1"/>
        <end position="142"/>
    </location>
</feature>
<evidence type="ECO:0000256" key="3">
    <source>
        <dbReference type="SAM" id="MobiDB-lite"/>
    </source>
</evidence>
<organism evidence="6 7">
    <name type="scientific">Podospora pseudocomata</name>
    <dbReference type="NCBI Taxonomy" id="2093779"/>
    <lineage>
        <taxon>Eukaryota</taxon>
        <taxon>Fungi</taxon>
        <taxon>Dikarya</taxon>
        <taxon>Ascomycota</taxon>
        <taxon>Pezizomycotina</taxon>
        <taxon>Sordariomycetes</taxon>
        <taxon>Sordariomycetidae</taxon>
        <taxon>Sordariales</taxon>
        <taxon>Podosporaceae</taxon>
        <taxon>Podospora</taxon>
    </lineage>
</organism>
<feature type="region of interest" description="N-terminal hotdog fold" evidence="2">
    <location>
        <position position="1"/>
    </location>
</feature>
<evidence type="ECO:0000256" key="1">
    <source>
        <dbReference type="ARBA" id="ARBA00022679"/>
    </source>
</evidence>
<proteinExistence type="predicted"/>
<evidence type="ECO:0000313" key="7">
    <source>
        <dbReference type="Proteomes" id="UP001323405"/>
    </source>
</evidence>
<dbReference type="InterPro" id="IPR049900">
    <property type="entry name" value="PKS_mFAS_DH"/>
</dbReference>
<dbReference type="InterPro" id="IPR041068">
    <property type="entry name" value="HTH_51"/>
</dbReference>
<dbReference type="PROSITE" id="PS50075">
    <property type="entry name" value="CARRIER"/>
    <property type="match status" value="1"/>
</dbReference>
<dbReference type="InterPro" id="IPR050444">
    <property type="entry name" value="Polyketide_Synthase"/>
</dbReference>
<dbReference type="SUPFAM" id="SSF47336">
    <property type="entry name" value="ACP-like"/>
    <property type="match status" value="1"/>
</dbReference>
<dbReference type="InterPro" id="IPR009081">
    <property type="entry name" value="PP-bd_ACP"/>
</dbReference>
<dbReference type="Proteomes" id="UP001323405">
    <property type="component" value="Unassembled WGS sequence"/>
</dbReference>
<dbReference type="Gene3D" id="3.10.129.110">
    <property type="entry name" value="Polyketide synthase dehydratase"/>
    <property type="match status" value="1"/>
</dbReference>
<feature type="region of interest" description="Disordered" evidence="3">
    <location>
        <begin position="298"/>
        <end position="334"/>
    </location>
</feature>
<name>A0ABR0G7X6_9PEZI</name>
<dbReference type="InterPro" id="IPR029063">
    <property type="entry name" value="SAM-dependent_MTases_sf"/>
</dbReference>
<dbReference type="RefSeq" id="XP_062740823.1">
    <property type="nucleotide sequence ID" value="XM_062884131.1"/>
</dbReference>
<sequence length="926" mass="101430">MLYQLFSSVVDYATYYQAVKSLTAHGHEAVGVVSVPSPSPGLDKGVCDPLTLDSFLQVVGIHVNCLRPKDVGQVFMCTAIEEILLSPTYAQSSTGWNVYTRYDAASEGEMTNDIMVYDAQTNALAVAIMGATFKSVSLKSLERILSRLNDTPHSVVHKPRPIQPVQPMQATLPPTTPTPQQEDKHMVKITPSQPSTEPHDVSQMLSSIIEMPADEITSKSTLVELGIDSLLASDVLVEIKSLFGVKFSQAEPLACANVDDLVRLVQADSTASASPQSASKVLRYDSFNTVNSEPAISSGLSDYGTDSHDSSCPADFTDDDGTSSSESDHADMDKLTDVGNTVTYTQHARDTRFSGFCNDVYPIQSRLVTQYVVAAFADLGCDLSVLVSGSTVPFITRFEPRHKMVGEQLYRILEDSKLIVRDGQNNYRRTSVPLDKSSAFDLHAVMLSQYPQHASETKLLHATSSRLSACLTSAANPIDILFGSAAARALLEDVYLNAPMFRTGTLVLVDVISSLVQTSTRKTIRILEIGARTGGTTRPLLQALSQMERPDMKIKYTFTDLSPSLVAAAKRKFTSLAASNARPERLKMEMRFTTLDIESADTKHNEHYDVILSTNCIHVTKDLVISTGNIRKLLDPVEGGLLCLVELTRNLFWFDLVFGLLEGWSRFNDGRKHALADKLIWERCLKQAGFASVNWSDDGTKEGEILRVITARALPQSQPSPEETKMETMCFKSIDGVDLMADIHYPPSDTVSSTTPRPIAIALMIHGGGHIMLSRADIRPKQTDLLLSKGFIPISIDYRLCLETTLEQGPMSDAAAALAWVRKTLPSLPLARKDIHLDGEKVVAVGWNTGGLLAMSLAWKSADFDIRPPEVVLAFYSPSDYGDPFWTRPNIPEGSEKVFPVEADLDSMVFDRRPITAYNRIGSGGG</sequence>
<dbReference type="InterPro" id="IPR036736">
    <property type="entry name" value="ACP-like_sf"/>
</dbReference>
<dbReference type="SUPFAM" id="SSF53474">
    <property type="entry name" value="alpha/beta-Hydrolases"/>
    <property type="match status" value="1"/>
</dbReference>
<dbReference type="EMBL" id="JAFFHA010000008">
    <property type="protein sequence ID" value="KAK4651848.1"/>
    <property type="molecule type" value="Genomic_DNA"/>
</dbReference>
<dbReference type="SUPFAM" id="SSF53335">
    <property type="entry name" value="S-adenosyl-L-methionine-dependent methyltransferases"/>
    <property type="match status" value="1"/>
</dbReference>
<dbReference type="InterPro" id="IPR013217">
    <property type="entry name" value="Methyltransf_12"/>
</dbReference>
<protein>
    <recommendedName>
        <fullName evidence="8">S-adenosyl-L-methionine-dependent N-methyltransferase</fullName>
    </recommendedName>
</protein>
<dbReference type="InterPro" id="IPR049551">
    <property type="entry name" value="PKS_DH_C"/>
</dbReference>
<reference evidence="6 7" key="1">
    <citation type="journal article" date="2023" name="bioRxiv">
        <title>High-quality genome assemblies of four members of thePodospora anserinaspecies complex.</title>
        <authorList>
            <person name="Ament-Velasquez S.L."/>
            <person name="Vogan A.A."/>
            <person name="Wallerman O."/>
            <person name="Hartmann F."/>
            <person name="Gautier V."/>
            <person name="Silar P."/>
            <person name="Giraud T."/>
            <person name="Johannesson H."/>
        </authorList>
    </citation>
    <scope>NUCLEOTIDE SEQUENCE [LARGE SCALE GENOMIC DNA]</scope>
    <source>
        <strain evidence="6 7">CBS 415.72m</strain>
    </source>
</reference>
<dbReference type="Gene3D" id="3.40.50.150">
    <property type="entry name" value="Vaccinia Virus protein VP39"/>
    <property type="match status" value="1"/>
</dbReference>
<gene>
    <name evidence="6" type="ORF">QC762_0096920</name>
</gene>
<dbReference type="InterPro" id="IPR029058">
    <property type="entry name" value="AB_hydrolase_fold"/>
</dbReference>
<dbReference type="Gene3D" id="3.40.50.1820">
    <property type="entry name" value="alpha/beta hydrolase"/>
    <property type="match status" value="1"/>
</dbReference>
<dbReference type="PANTHER" id="PTHR45681">
    <property type="entry name" value="POLYKETIDE SYNTHASE 44-RELATED"/>
    <property type="match status" value="1"/>
</dbReference>
<dbReference type="Pfam" id="PF18558">
    <property type="entry name" value="HTH_51"/>
    <property type="match status" value="1"/>
</dbReference>
<dbReference type="CDD" id="cd02440">
    <property type="entry name" value="AdoMet_MTases"/>
    <property type="match status" value="1"/>
</dbReference>
<feature type="domain" description="PKS/mFAS DH" evidence="5">
    <location>
        <begin position="1"/>
        <end position="142"/>
    </location>
</feature>
<dbReference type="Gene3D" id="1.10.1200.10">
    <property type="entry name" value="ACP-like"/>
    <property type="match status" value="1"/>
</dbReference>
<evidence type="ECO:0000313" key="6">
    <source>
        <dbReference type="EMBL" id="KAK4651848.1"/>
    </source>
</evidence>
<keyword evidence="1" id="KW-0808">Transferase</keyword>
<comment type="caution">
    <text evidence="6">The sequence shown here is derived from an EMBL/GenBank/DDBJ whole genome shotgun (WGS) entry which is preliminary data.</text>
</comment>
<evidence type="ECO:0008006" key="8">
    <source>
        <dbReference type="Google" id="ProtNLM"/>
    </source>
</evidence>
<dbReference type="PROSITE" id="PS52019">
    <property type="entry name" value="PKS_MFAS_DH"/>
    <property type="match status" value="1"/>
</dbReference>
<dbReference type="InterPro" id="IPR042104">
    <property type="entry name" value="PKS_dehydratase_sf"/>
</dbReference>
<dbReference type="PANTHER" id="PTHR45681:SF6">
    <property type="entry name" value="POLYKETIDE SYNTHASE 37"/>
    <property type="match status" value="1"/>
</dbReference>
<dbReference type="Pfam" id="PF14765">
    <property type="entry name" value="PS-DH"/>
    <property type="match status" value="1"/>
</dbReference>
<feature type="domain" description="Carrier" evidence="4">
    <location>
        <begin position="195"/>
        <end position="269"/>
    </location>
</feature>